<organism evidence="2 3">
    <name type="scientific">Pseudomonas hunanensis</name>
    <dbReference type="NCBI Taxonomy" id="1247546"/>
    <lineage>
        <taxon>Bacteria</taxon>
        <taxon>Pseudomonadati</taxon>
        <taxon>Pseudomonadota</taxon>
        <taxon>Gammaproteobacteria</taxon>
        <taxon>Pseudomonadales</taxon>
        <taxon>Pseudomonadaceae</taxon>
        <taxon>Pseudomonas</taxon>
    </lineage>
</organism>
<gene>
    <name evidence="2" type="ORF">DM819_23300</name>
</gene>
<sequence length="384" mass="43062">MQDASYHLAVFGTAPEGFIAALTVELKARLSILSLELGKEVAWYVGPPGEYEAHGGQCTAALCFPLENEQVQSIVTMMKSGIPVIPVASSLAKLGDEFAAPISTLNGLGLSTCDIPEIANCLLECASLLPRQRRVFLSYRRSESTPVALQLYAALSERLFDVFLDTHEILPGQHFQEVLWQKLCDSDVMVYLDTESYFHSRWTTSEFGRATWRAIPIQRVGWPGVALDPRSLVSDDLRLAAEDFQADGLSLTPGCLDRICRSVESLRAEGVATRYYQLMDAFRASLQRSRATIEGYSMRRTITVKTRLDEYISVYPTLGVPTTYTLHEATLDNHTPPVAVVYDDVGIEEKRWVTHMEWIGGFLNDKVRLIKPYGSGWHFEDWRQ</sequence>
<proteinExistence type="predicted"/>
<dbReference type="InterPro" id="IPR035897">
    <property type="entry name" value="Toll_tir_struct_dom_sf"/>
</dbReference>
<accession>A0ABD6N638</accession>
<comment type="caution">
    <text evidence="2">The sequence shown here is derived from an EMBL/GenBank/DDBJ whole genome shotgun (WGS) entry which is preliminary data.</text>
</comment>
<dbReference type="Gene3D" id="3.40.50.10140">
    <property type="entry name" value="Toll/interleukin-1 receptor homology (TIR) domain"/>
    <property type="match status" value="1"/>
</dbReference>
<feature type="domain" description="TIR" evidence="1">
    <location>
        <begin position="131"/>
        <end position="241"/>
    </location>
</feature>
<dbReference type="PROSITE" id="PS50104">
    <property type="entry name" value="TIR"/>
    <property type="match status" value="1"/>
</dbReference>
<dbReference type="EMBL" id="QJRE01000115">
    <property type="protein sequence ID" value="NWL48709.1"/>
    <property type="molecule type" value="Genomic_DNA"/>
</dbReference>
<name>A0ABD6N638_9PSED</name>
<dbReference type="SUPFAM" id="SSF52200">
    <property type="entry name" value="Toll/Interleukin receptor TIR domain"/>
    <property type="match status" value="1"/>
</dbReference>
<dbReference type="AlphaFoldDB" id="A0ABD6N638"/>
<dbReference type="Pfam" id="PF13676">
    <property type="entry name" value="TIR_2"/>
    <property type="match status" value="1"/>
</dbReference>
<protein>
    <recommendedName>
        <fullName evidence="1">TIR domain-containing protein</fullName>
    </recommendedName>
</protein>
<evidence type="ECO:0000259" key="1">
    <source>
        <dbReference type="PROSITE" id="PS50104"/>
    </source>
</evidence>
<dbReference type="Proteomes" id="UP000704738">
    <property type="component" value="Unassembled WGS sequence"/>
</dbReference>
<dbReference type="InterPro" id="IPR000157">
    <property type="entry name" value="TIR_dom"/>
</dbReference>
<reference evidence="2 3" key="1">
    <citation type="submission" date="2018-06" db="EMBL/GenBank/DDBJ databases">
        <title>Bacteria isolated from soil of Wuhan.</title>
        <authorList>
            <person name="Xiang W."/>
            <person name="Huang C."/>
        </authorList>
    </citation>
    <scope>NUCLEOTIDE SEQUENCE [LARGE SCALE GENOMIC DNA]</scope>
    <source>
        <strain evidence="3">xwS4</strain>
    </source>
</reference>
<evidence type="ECO:0000313" key="3">
    <source>
        <dbReference type="Proteomes" id="UP000704738"/>
    </source>
</evidence>
<evidence type="ECO:0000313" key="2">
    <source>
        <dbReference type="EMBL" id="NWL48709.1"/>
    </source>
</evidence>